<evidence type="ECO:0000313" key="2">
    <source>
        <dbReference type="EMBL" id="TRY53807.1"/>
    </source>
</evidence>
<dbReference type="AlphaFoldDB" id="A0A553MKV7"/>
<sequence>MVKISFQQVTVQKQEKNDGDKEEIQMPPSGNDVYSSHLILELLFSAWRPRTVSYSLLAERLIQELCGLKCCETGGGGIAHST</sequence>
<gene>
    <name evidence="2" type="ORF">DNTS_002768</name>
</gene>
<comment type="caution">
    <text evidence="2">The sequence shown here is derived from an EMBL/GenBank/DDBJ whole genome shotgun (WGS) entry which is preliminary data.</text>
</comment>
<keyword evidence="3" id="KW-1185">Reference proteome</keyword>
<protein>
    <submittedName>
        <fullName evidence="2">Uncharacterized protein</fullName>
    </submittedName>
</protein>
<dbReference type="EMBL" id="SRMA01027433">
    <property type="protein sequence ID" value="TRY53807.1"/>
    <property type="molecule type" value="Genomic_DNA"/>
</dbReference>
<evidence type="ECO:0000256" key="1">
    <source>
        <dbReference type="SAM" id="MobiDB-lite"/>
    </source>
</evidence>
<reference evidence="2 3" key="1">
    <citation type="journal article" date="2019" name="Sci. Data">
        <title>Hybrid genome assembly and annotation of Danionella translucida.</title>
        <authorList>
            <person name="Kadobianskyi M."/>
            <person name="Schulze L."/>
            <person name="Schuelke M."/>
            <person name="Judkewitz B."/>
        </authorList>
    </citation>
    <scope>NUCLEOTIDE SEQUENCE [LARGE SCALE GENOMIC DNA]</scope>
    <source>
        <strain evidence="2 3">Bolton</strain>
    </source>
</reference>
<feature type="region of interest" description="Disordered" evidence="1">
    <location>
        <begin position="1"/>
        <end position="29"/>
    </location>
</feature>
<evidence type="ECO:0000313" key="3">
    <source>
        <dbReference type="Proteomes" id="UP000316079"/>
    </source>
</evidence>
<feature type="compositionally biased region" description="Polar residues" evidence="1">
    <location>
        <begin position="1"/>
        <end position="12"/>
    </location>
</feature>
<feature type="compositionally biased region" description="Basic and acidic residues" evidence="1">
    <location>
        <begin position="13"/>
        <end position="24"/>
    </location>
</feature>
<accession>A0A553MKV7</accession>
<name>A0A553MKV7_9TELE</name>
<proteinExistence type="predicted"/>
<organism evidence="2 3">
    <name type="scientific">Danionella cerebrum</name>
    <dbReference type="NCBI Taxonomy" id="2873325"/>
    <lineage>
        <taxon>Eukaryota</taxon>
        <taxon>Metazoa</taxon>
        <taxon>Chordata</taxon>
        <taxon>Craniata</taxon>
        <taxon>Vertebrata</taxon>
        <taxon>Euteleostomi</taxon>
        <taxon>Actinopterygii</taxon>
        <taxon>Neopterygii</taxon>
        <taxon>Teleostei</taxon>
        <taxon>Ostariophysi</taxon>
        <taxon>Cypriniformes</taxon>
        <taxon>Danionidae</taxon>
        <taxon>Danioninae</taxon>
        <taxon>Danionella</taxon>
    </lineage>
</organism>
<dbReference type="OrthoDB" id="9982095at2759"/>
<dbReference type="Proteomes" id="UP000316079">
    <property type="component" value="Unassembled WGS sequence"/>
</dbReference>